<dbReference type="Gene3D" id="3.30.420.10">
    <property type="entry name" value="Ribonuclease H-like superfamily/Ribonuclease H"/>
    <property type="match status" value="1"/>
</dbReference>
<dbReference type="NCBIfam" id="NF033563">
    <property type="entry name" value="transpos_IS30"/>
    <property type="match status" value="1"/>
</dbReference>
<dbReference type="InterPro" id="IPR036397">
    <property type="entry name" value="RNaseH_sf"/>
</dbReference>
<evidence type="ECO:0000259" key="6">
    <source>
        <dbReference type="PROSITE" id="PS50994"/>
    </source>
</evidence>
<evidence type="ECO:0000256" key="2">
    <source>
        <dbReference type="ARBA" id="ARBA00006363"/>
    </source>
</evidence>
<comment type="caution">
    <text evidence="7">The sequence shown here is derived from an EMBL/GenBank/DDBJ whole genome shotgun (WGS) entry which is preliminary data.</text>
</comment>
<dbReference type="Proteomes" id="UP000468828">
    <property type="component" value="Unassembled WGS sequence"/>
</dbReference>
<evidence type="ECO:0000256" key="3">
    <source>
        <dbReference type="ARBA" id="ARBA00022578"/>
    </source>
</evidence>
<dbReference type="PANTHER" id="PTHR10948">
    <property type="entry name" value="TRANSPOSASE"/>
    <property type="match status" value="1"/>
</dbReference>
<protein>
    <submittedName>
        <fullName evidence="7">IS30 family transposase</fullName>
    </submittedName>
</protein>
<dbReference type="InterPro" id="IPR051917">
    <property type="entry name" value="Transposase-Integrase"/>
</dbReference>
<dbReference type="PROSITE" id="PS50994">
    <property type="entry name" value="INTEGRASE"/>
    <property type="match status" value="1"/>
</dbReference>
<comment type="function">
    <text evidence="1">Required for the transposition of the insertion element.</text>
</comment>
<dbReference type="RefSeq" id="WP_163613165.1">
    <property type="nucleotide sequence ID" value="NZ_JAAGWB010000068.1"/>
</dbReference>
<evidence type="ECO:0000313" key="7">
    <source>
        <dbReference type="EMBL" id="NEK96467.1"/>
    </source>
</evidence>
<proteinExistence type="inferred from homology"/>
<dbReference type="InterPro" id="IPR025246">
    <property type="entry name" value="IS30-like_HTH"/>
</dbReference>
<keyword evidence="9" id="KW-1185">Reference proteome</keyword>
<evidence type="ECO:0000256" key="5">
    <source>
        <dbReference type="ARBA" id="ARBA00023172"/>
    </source>
</evidence>
<dbReference type="EMBL" id="JAAGWH010000065">
    <property type="protein sequence ID" value="NEK96467.1"/>
    <property type="molecule type" value="Genomic_DNA"/>
</dbReference>
<evidence type="ECO:0000256" key="1">
    <source>
        <dbReference type="ARBA" id="ARBA00002190"/>
    </source>
</evidence>
<keyword evidence="5" id="KW-0233">DNA recombination</keyword>
<reference evidence="7 9" key="1">
    <citation type="submission" date="2020-01" db="EMBL/GenBank/DDBJ databases">
        <title>the WGS Modestobacter muralis CPCC 204518.</title>
        <authorList>
            <person name="Jiang Z."/>
        </authorList>
    </citation>
    <scope>NUCLEOTIDE SEQUENCE [LARGE SCALE GENOMIC DNA]</scope>
    <source>
        <strain evidence="7 9">DSM 100205</strain>
    </source>
</reference>
<dbReference type="GO" id="GO:0005829">
    <property type="term" value="C:cytosol"/>
    <property type="evidence" value="ECO:0007669"/>
    <property type="project" value="TreeGrafter"/>
</dbReference>
<dbReference type="Proteomes" id="UP000471152">
    <property type="component" value="Unassembled WGS sequence"/>
</dbReference>
<evidence type="ECO:0000313" key="8">
    <source>
        <dbReference type="EMBL" id="NEN53367.1"/>
    </source>
</evidence>
<organism evidence="7 9">
    <name type="scientific">Modestobacter muralis</name>
    <dbReference type="NCBI Taxonomy" id="1608614"/>
    <lineage>
        <taxon>Bacteria</taxon>
        <taxon>Bacillati</taxon>
        <taxon>Actinomycetota</taxon>
        <taxon>Actinomycetes</taxon>
        <taxon>Geodermatophilales</taxon>
        <taxon>Geodermatophilaceae</taxon>
        <taxon>Modestobacter</taxon>
    </lineage>
</organism>
<dbReference type="Pfam" id="PF13936">
    <property type="entry name" value="HTH_38"/>
    <property type="match status" value="1"/>
</dbReference>
<dbReference type="InterPro" id="IPR001598">
    <property type="entry name" value="Transposase_IS30_CS"/>
</dbReference>
<dbReference type="GO" id="GO:0006313">
    <property type="term" value="P:DNA transposition"/>
    <property type="evidence" value="ECO:0007669"/>
    <property type="project" value="InterPro"/>
</dbReference>
<accession>A0A6P0EZ68</accession>
<dbReference type="GO" id="GO:0015074">
    <property type="term" value="P:DNA integration"/>
    <property type="evidence" value="ECO:0007669"/>
    <property type="project" value="InterPro"/>
</dbReference>
<evidence type="ECO:0000256" key="4">
    <source>
        <dbReference type="ARBA" id="ARBA00023125"/>
    </source>
</evidence>
<gene>
    <name evidence="8" type="ORF">G3R41_20895</name>
    <name evidence="7" type="ORF">GCU67_20180</name>
</gene>
<dbReference type="AlphaFoldDB" id="A0A6P0EZ68"/>
<keyword evidence="3" id="KW-0815">Transposition</keyword>
<dbReference type="GO" id="GO:0004803">
    <property type="term" value="F:transposase activity"/>
    <property type="evidence" value="ECO:0007669"/>
    <property type="project" value="InterPro"/>
</dbReference>
<evidence type="ECO:0000313" key="9">
    <source>
        <dbReference type="Proteomes" id="UP000468828"/>
    </source>
</evidence>
<dbReference type="GO" id="GO:0003677">
    <property type="term" value="F:DNA binding"/>
    <property type="evidence" value="ECO:0007669"/>
    <property type="project" value="UniProtKB-KW"/>
</dbReference>
<keyword evidence="4" id="KW-0238">DNA-binding</keyword>
<dbReference type="PANTHER" id="PTHR10948:SF23">
    <property type="entry name" value="TRANSPOSASE INSI FOR INSERTION SEQUENCE ELEMENT IS30A-RELATED"/>
    <property type="match status" value="1"/>
</dbReference>
<dbReference type="InterPro" id="IPR012337">
    <property type="entry name" value="RNaseH-like_sf"/>
</dbReference>
<dbReference type="PROSITE" id="PS01043">
    <property type="entry name" value="TRANSPOSASE_IS30"/>
    <property type="match status" value="1"/>
</dbReference>
<dbReference type="EMBL" id="JAAGWB010000068">
    <property type="protein sequence ID" value="NEN53367.1"/>
    <property type="molecule type" value="Genomic_DNA"/>
</dbReference>
<name>A0A6P0EZ68_9ACTN</name>
<dbReference type="InterPro" id="IPR053392">
    <property type="entry name" value="Transposase_IS30-like"/>
</dbReference>
<comment type="similarity">
    <text evidence="2">Belongs to the transposase IS30 family.</text>
</comment>
<dbReference type="InterPro" id="IPR001584">
    <property type="entry name" value="Integrase_cat-core"/>
</dbReference>
<feature type="domain" description="Integrase catalytic" evidence="6">
    <location>
        <begin position="217"/>
        <end position="379"/>
    </location>
</feature>
<dbReference type="SUPFAM" id="SSF53098">
    <property type="entry name" value="Ribonuclease H-like"/>
    <property type="match status" value="1"/>
</dbReference>
<evidence type="ECO:0000313" key="10">
    <source>
        <dbReference type="Proteomes" id="UP000471152"/>
    </source>
</evidence>
<dbReference type="Pfam" id="PF00665">
    <property type="entry name" value="rve"/>
    <property type="match status" value="1"/>
</dbReference>
<sequence length="383" mass="41894">MKSFGLSVEQQEQLWVQWRSGESLRLIARSMGVSRGPMRRYVEACGGVRPPTRRRGRLALTAVEREEISRGIAAGATCRAIARGLGRQASTVSRELARNGGRAAYRAAAADAAADVRALRPKPAKLAGHGRLRAEVVRGLGLEWSPQQIAARLVVDFPDDPDMRISHETIYLTLFVQARGGLARELTRSLRTGRATRQPRGAKLPTGRGQLRDTIPISERPAEVADRAVPGHWEGDLVLGKLPSAVATLVERTSRLVALVALPEGKKAEQVHPALAAAIQRVPAQLRRSLTWDQGKEMAEHAQFTVATGVNVYFCDPKSPWQRGSNENTNGLLRQYLPKGADLRAFTQDDLDAIAARLNGRPRQTLGWKTPAEAFNEAVAQTR</sequence>
<reference evidence="8 10" key="2">
    <citation type="submission" date="2020-02" db="EMBL/GenBank/DDBJ databases">
        <title>The WGS of Modestobacter muralis DSM 100205.</title>
        <authorList>
            <person name="Jiang Z."/>
        </authorList>
    </citation>
    <scope>NUCLEOTIDE SEQUENCE [LARGE SCALE GENOMIC DNA]</scope>
    <source>
        <strain evidence="8 10">DSM 100205</strain>
    </source>
</reference>